<reference evidence="1" key="1">
    <citation type="submission" date="2021-01" db="EMBL/GenBank/DDBJ databases">
        <authorList>
            <person name="Corre E."/>
            <person name="Pelletier E."/>
            <person name="Niang G."/>
            <person name="Scheremetjew M."/>
            <person name="Finn R."/>
            <person name="Kale V."/>
            <person name="Holt S."/>
            <person name="Cochrane G."/>
            <person name="Meng A."/>
            <person name="Brown T."/>
            <person name="Cohen L."/>
        </authorList>
    </citation>
    <scope>NUCLEOTIDE SEQUENCE</scope>
    <source>
        <strain evidence="1">CCMP1320</strain>
    </source>
</reference>
<protein>
    <submittedName>
        <fullName evidence="1">Uncharacterized protein</fullName>
    </submittedName>
</protein>
<gene>
    <name evidence="1" type="ORF">DTER00134_LOCUS10561</name>
</gene>
<organism evidence="1">
    <name type="scientific">Dunaliella tertiolecta</name>
    <name type="common">Green alga</name>
    <dbReference type="NCBI Taxonomy" id="3047"/>
    <lineage>
        <taxon>Eukaryota</taxon>
        <taxon>Viridiplantae</taxon>
        <taxon>Chlorophyta</taxon>
        <taxon>core chlorophytes</taxon>
        <taxon>Chlorophyceae</taxon>
        <taxon>CS clade</taxon>
        <taxon>Chlamydomonadales</taxon>
        <taxon>Dunaliellaceae</taxon>
        <taxon>Dunaliella</taxon>
    </lineage>
</organism>
<name>A0A7S3QWM2_DUNTE</name>
<dbReference type="AlphaFoldDB" id="A0A7S3QWM2"/>
<evidence type="ECO:0000313" key="1">
    <source>
        <dbReference type="EMBL" id="CAE0495488.1"/>
    </source>
</evidence>
<dbReference type="EMBL" id="HBIP01017923">
    <property type="protein sequence ID" value="CAE0495488.1"/>
    <property type="molecule type" value="Transcribed_RNA"/>
</dbReference>
<accession>A0A7S3QWM2</accession>
<sequence>MMRSSGLLPATRCFDPAALYARTCHAIQPCHPACARTWALQVGVCTVWRCSGVSMPHSLAIQPVLLSGHSRLGCALCGGAAVRACMQLWRLTGAAGSPFC</sequence>
<proteinExistence type="predicted"/>